<reference evidence="2" key="2">
    <citation type="journal article" date="2021" name="Microbiome">
        <title>Successional dynamics and alternative stable states in a saline activated sludge microbial community over 9 years.</title>
        <authorList>
            <person name="Wang Y."/>
            <person name="Ye J."/>
            <person name="Ju F."/>
            <person name="Liu L."/>
            <person name="Boyd J.A."/>
            <person name="Deng Y."/>
            <person name="Parks D.H."/>
            <person name="Jiang X."/>
            <person name="Yin X."/>
            <person name="Woodcroft B.J."/>
            <person name="Tyson G.W."/>
            <person name="Hugenholtz P."/>
            <person name="Polz M.F."/>
            <person name="Zhang T."/>
        </authorList>
    </citation>
    <scope>NUCLEOTIDE SEQUENCE</scope>
    <source>
        <strain evidence="2">HKST-UBA01</strain>
    </source>
</reference>
<dbReference type="InterPro" id="IPR029068">
    <property type="entry name" value="Glyas_Bleomycin-R_OHBP_Dase"/>
</dbReference>
<proteinExistence type="predicted"/>
<dbReference type="Gene3D" id="3.10.180.10">
    <property type="entry name" value="2,3-Dihydroxybiphenyl 1,2-Dioxygenase, domain 1"/>
    <property type="match status" value="2"/>
</dbReference>
<dbReference type="SUPFAM" id="SSF54593">
    <property type="entry name" value="Glyoxalase/Bleomycin resistance protein/Dihydroxybiphenyl dioxygenase"/>
    <property type="match status" value="2"/>
</dbReference>
<evidence type="ECO:0000259" key="1">
    <source>
        <dbReference type="PROSITE" id="PS51819"/>
    </source>
</evidence>
<protein>
    <submittedName>
        <fullName evidence="2">VOC family protein</fullName>
    </submittedName>
</protein>
<name>A0A956LZC8_UNCEI</name>
<gene>
    <name evidence="2" type="ORF">KC729_08980</name>
</gene>
<dbReference type="Pfam" id="PF00903">
    <property type="entry name" value="Glyoxalase"/>
    <property type="match status" value="2"/>
</dbReference>
<dbReference type="CDD" id="cd07247">
    <property type="entry name" value="SgaA_N_like"/>
    <property type="match status" value="2"/>
</dbReference>
<dbReference type="EMBL" id="JAGQHR010000239">
    <property type="protein sequence ID" value="MCA9727802.1"/>
    <property type="molecule type" value="Genomic_DNA"/>
</dbReference>
<dbReference type="InterPro" id="IPR052164">
    <property type="entry name" value="Anthracycline_SecMetBiosynth"/>
</dbReference>
<reference evidence="2" key="1">
    <citation type="submission" date="2020-04" db="EMBL/GenBank/DDBJ databases">
        <authorList>
            <person name="Zhang T."/>
        </authorList>
    </citation>
    <scope>NUCLEOTIDE SEQUENCE</scope>
    <source>
        <strain evidence="2">HKST-UBA01</strain>
    </source>
</reference>
<feature type="domain" description="VOC" evidence="1">
    <location>
        <begin position="135"/>
        <end position="252"/>
    </location>
</feature>
<feature type="domain" description="VOC" evidence="1">
    <location>
        <begin position="7"/>
        <end position="123"/>
    </location>
</feature>
<dbReference type="Proteomes" id="UP000697710">
    <property type="component" value="Unassembled WGS sequence"/>
</dbReference>
<dbReference type="AlphaFoldDB" id="A0A956LZC8"/>
<accession>A0A956LZC8</accession>
<comment type="caution">
    <text evidence="2">The sequence shown here is derived from an EMBL/GenBank/DDBJ whole genome shotgun (WGS) entry which is preliminary data.</text>
</comment>
<evidence type="ECO:0000313" key="3">
    <source>
        <dbReference type="Proteomes" id="UP000697710"/>
    </source>
</evidence>
<sequence length="255" mass="27683">MSDYNGNFVWYDLMSKDPAGAEAFYTKLIGWETETWDGPAEYKMFKAGGTTIGGLMQLPEEAEKAGAPSLWIAYVATSDLDASFEKMKSLGGDAKVPPTDIPTVGKFAIFTDPQGALIAMFQPNGDAPAPASGPGFISWHELLTSDLEAGLKFYEALFGWNKTQAMDMGPEMGTYQMYGRGERTFGGMMRRPPNVPVSCWLYYITVADIRQSLDNVQKLGGQVIHGPQEVPGGDLVAQCMDPQGAMFALHEHAGS</sequence>
<dbReference type="InterPro" id="IPR004360">
    <property type="entry name" value="Glyas_Fos-R_dOase_dom"/>
</dbReference>
<dbReference type="PANTHER" id="PTHR33993:SF14">
    <property type="entry name" value="GB|AAF24581.1"/>
    <property type="match status" value="1"/>
</dbReference>
<evidence type="ECO:0000313" key="2">
    <source>
        <dbReference type="EMBL" id="MCA9727802.1"/>
    </source>
</evidence>
<dbReference type="PANTHER" id="PTHR33993">
    <property type="entry name" value="GLYOXALASE-RELATED"/>
    <property type="match status" value="1"/>
</dbReference>
<organism evidence="2 3">
    <name type="scientific">Eiseniibacteriota bacterium</name>
    <dbReference type="NCBI Taxonomy" id="2212470"/>
    <lineage>
        <taxon>Bacteria</taxon>
        <taxon>Candidatus Eiseniibacteriota</taxon>
    </lineage>
</organism>
<dbReference type="InterPro" id="IPR037523">
    <property type="entry name" value="VOC_core"/>
</dbReference>
<dbReference type="PROSITE" id="PS51819">
    <property type="entry name" value="VOC"/>
    <property type="match status" value="2"/>
</dbReference>